<dbReference type="InterPro" id="IPR000383">
    <property type="entry name" value="Xaa-Pro-like_dom"/>
</dbReference>
<dbReference type="EMBL" id="WMBB01000008">
    <property type="protein sequence ID" value="MTE14666.1"/>
    <property type="molecule type" value="Genomic_DNA"/>
</dbReference>
<dbReference type="Pfam" id="PF08530">
    <property type="entry name" value="PepX_C"/>
    <property type="match status" value="1"/>
</dbReference>
<gene>
    <name evidence="3" type="ORF">GLP40_18085</name>
</gene>
<protein>
    <submittedName>
        <fullName evidence="3">CocE/NonD family hydrolase</fullName>
    </submittedName>
</protein>
<reference evidence="3 4" key="1">
    <citation type="submission" date="2019-11" db="EMBL/GenBank/DDBJ databases">
        <title>Nocardia sp. nov. CT2-14 isolated from soil.</title>
        <authorList>
            <person name="Kanchanasin P."/>
            <person name="Tanasupawat S."/>
            <person name="Yuki M."/>
            <person name="Kudo T."/>
        </authorList>
    </citation>
    <scope>NUCLEOTIDE SEQUENCE [LARGE SCALE GENOMIC DNA]</scope>
    <source>
        <strain evidence="3 4">CT2-14</strain>
    </source>
</reference>
<dbReference type="Gene3D" id="3.40.50.1820">
    <property type="entry name" value="alpha/beta hydrolase"/>
    <property type="match status" value="1"/>
</dbReference>
<name>A0A6I3L262_9NOCA</name>
<dbReference type="InterPro" id="IPR050585">
    <property type="entry name" value="Xaa-Pro_dipeptidyl-ppase/CocE"/>
</dbReference>
<dbReference type="InterPro" id="IPR029058">
    <property type="entry name" value="AB_hydrolase_fold"/>
</dbReference>
<organism evidence="3 4">
    <name type="scientific">Nocardia aurantiaca</name>
    <dbReference type="NCBI Taxonomy" id="2675850"/>
    <lineage>
        <taxon>Bacteria</taxon>
        <taxon>Bacillati</taxon>
        <taxon>Actinomycetota</taxon>
        <taxon>Actinomycetes</taxon>
        <taxon>Mycobacteriales</taxon>
        <taxon>Nocardiaceae</taxon>
        <taxon>Nocardia</taxon>
    </lineage>
</organism>
<evidence type="ECO:0000313" key="3">
    <source>
        <dbReference type="EMBL" id="MTE14666.1"/>
    </source>
</evidence>
<evidence type="ECO:0000256" key="1">
    <source>
        <dbReference type="ARBA" id="ARBA00022801"/>
    </source>
</evidence>
<dbReference type="AlphaFoldDB" id="A0A6I3L262"/>
<dbReference type="InterPro" id="IPR005674">
    <property type="entry name" value="CocE/Ser_esterase"/>
</dbReference>
<dbReference type="InterPro" id="IPR008979">
    <property type="entry name" value="Galactose-bd-like_sf"/>
</dbReference>
<evidence type="ECO:0000259" key="2">
    <source>
        <dbReference type="SMART" id="SM00939"/>
    </source>
</evidence>
<dbReference type="NCBIfam" id="TIGR00976">
    <property type="entry name" value="CocE_NonD"/>
    <property type="match status" value="1"/>
</dbReference>
<dbReference type="Pfam" id="PF02129">
    <property type="entry name" value="Peptidase_S15"/>
    <property type="match status" value="1"/>
</dbReference>
<dbReference type="PANTHER" id="PTHR43056:SF10">
    <property type="entry name" value="COCE_NOND FAMILY, PUTATIVE (AFU_ORTHOLOGUE AFUA_7G00600)-RELATED"/>
    <property type="match status" value="1"/>
</dbReference>
<evidence type="ECO:0000313" key="4">
    <source>
        <dbReference type="Proteomes" id="UP000432464"/>
    </source>
</evidence>
<dbReference type="Gene3D" id="1.10.3020.10">
    <property type="entry name" value="alpha-amino acid ester hydrolase ( Helical cap domain)"/>
    <property type="match status" value="1"/>
</dbReference>
<dbReference type="Proteomes" id="UP000432464">
    <property type="component" value="Unassembled WGS sequence"/>
</dbReference>
<sequence>MGGWADVSVRGAGWPIGSRTWTGPCWPLPGRGPCWPPSWRAGIGLLHPIGGHRARDRGYRRSVSRSGTGRGRVARVGAVVGAVALVAAGCGSGGNNAGQHAPASWPPPGGRGSCAVDKQENVPATMRDGVVLKADVYRPESSVSVPVILMRTQYGKSSAQIQPFRYQTPDWFASHCYLVVVQDIRGQGQSGGTFTEFANDIDDGYDSVEWAATLPGADGKVGMYGSSYVGATQWLAAVGAPPHLTTIVPANTASDYYDGWTYEGGAFRLAFVEPWAMETIGASAAVNRGDTATAKQLAVDGADYTCWLGFRPYQQFPPLHPGDPVVAPWFYDWVDHSTRDDYWKQWSIRDRYAKVKIPVLEVEGWYDAFLAGGVENFSGMVANGGTPEARAGQRLVLGPWDHVGWGRPGSNTETPMLAASGAAGDSPINDLMLAWYDHFLKGKDNKVSGKPVVDYFLMGANKWKSASAWPLPNTRWTTYYLSGKGGAGIQGRAGLLTTESPKDAQQPDRYDYDPLNPVPSAGGHSCCGASTGPQGPVDQFVVEQRSDVLTYTTAPLSSDTEITGPIRMTLWAASTATDTDFAAKLVAVAPDGSTVNLNNGIIRAAFRESLEHPSPIVPGRPYEYSIDIWPTSYLVKAGYEIRVEVSSSDFPQFAPNPNTGDPFGQNANTQVATQTIYHDPNHPSALLLPIIPAGDAGSSRFPMEH</sequence>
<dbReference type="GO" id="GO:0008239">
    <property type="term" value="F:dipeptidyl-peptidase activity"/>
    <property type="evidence" value="ECO:0007669"/>
    <property type="project" value="InterPro"/>
</dbReference>
<comment type="caution">
    <text evidence="3">The sequence shown here is derived from an EMBL/GenBank/DDBJ whole genome shotgun (WGS) entry which is preliminary data.</text>
</comment>
<dbReference type="SUPFAM" id="SSF53474">
    <property type="entry name" value="alpha/beta-Hydrolases"/>
    <property type="match status" value="1"/>
</dbReference>
<keyword evidence="4" id="KW-1185">Reference proteome</keyword>
<dbReference type="Gene3D" id="2.60.120.260">
    <property type="entry name" value="Galactose-binding domain-like"/>
    <property type="match status" value="1"/>
</dbReference>
<accession>A0A6I3L262</accession>
<dbReference type="SUPFAM" id="SSF49785">
    <property type="entry name" value="Galactose-binding domain-like"/>
    <property type="match status" value="1"/>
</dbReference>
<keyword evidence="1 3" id="KW-0378">Hydrolase</keyword>
<feature type="domain" description="Xaa-Pro dipeptidyl-peptidase C-terminal" evidence="2">
    <location>
        <begin position="433"/>
        <end position="687"/>
    </location>
</feature>
<dbReference type="InterPro" id="IPR013736">
    <property type="entry name" value="Xaa-Pro_dipept_C"/>
</dbReference>
<dbReference type="PANTHER" id="PTHR43056">
    <property type="entry name" value="PEPTIDASE S9 PROLYL OLIGOPEPTIDASE"/>
    <property type="match status" value="1"/>
</dbReference>
<proteinExistence type="predicted"/>
<dbReference type="SMART" id="SM00939">
    <property type="entry name" value="PepX_C"/>
    <property type="match status" value="1"/>
</dbReference>